<dbReference type="RefSeq" id="WP_173222707.1">
    <property type="nucleotide sequence ID" value="NZ_CP048104.1"/>
</dbReference>
<feature type="transmembrane region" description="Helical" evidence="8">
    <location>
        <begin position="275"/>
        <end position="297"/>
    </location>
</feature>
<keyword evidence="6 8" id="KW-0472">Membrane</keyword>
<feature type="transmembrane region" description="Helical" evidence="8">
    <location>
        <begin position="73"/>
        <end position="95"/>
    </location>
</feature>
<feature type="transmembrane region" description="Helical" evidence="8">
    <location>
        <begin position="188"/>
        <end position="206"/>
    </location>
</feature>
<dbReference type="EMBL" id="CP048104">
    <property type="protein sequence ID" value="QKG84723.1"/>
    <property type="molecule type" value="Genomic_DNA"/>
</dbReference>
<keyword evidence="10" id="KW-1185">Reference proteome</keyword>
<dbReference type="PROSITE" id="PS50283">
    <property type="entry name" value="NA_SOLUT_SYMP_3"/>
    <property type="match status" value="1"/>
</dbReference>
<gene>
    <name evidence="9" type="ORF">GXN76_09725</name>
</gene>
<evidence type="ECO:0000256" key="1">
    <source>
        <dbReference type="ARBA" id="ARBA00004141"/>
    </source>
</evidence>
<dbReference type="GO" id="GO:0022857">
    <property type="term" value="F:transmembrane transporter activity"/>
    <property type="evidence" value="ECO:0007669"/>
    <property type="project" value="InterPro"/>
</dbReference>
<dbReference type="PANTHER" id="PTHR48086">
    <property type="entry name" value="SODIUM/PROLINE SYMPORTER-RELATED"/>
    <property type="match status" value="1"/>
</dbReference>
<evidence type="ECO:0000256" key="6">
    <source>
        <dbReference type="ARBA" id="ARBA00023136"/>
    </source>
</evidence>
<feature type="transmembrane region" description="Helical" evidence="8">
    <location>
        <begin position="6"/>
        <end position="22"/>
    </location>
</feature>
<accession>A0A7D3Y270</accession>
<evidence type="ECO:0000256" key="8">
    <source>
        <dbReference type="SAM" id="Phobius"/>
    </source>
</evidence>
<feature type="transmembrane region" description="Helical" evidence="8">
    <location>
        <begin position="419"/>
        <end position="437"/>
    </location>
</feature>
<feature type="transmembrane region" description="Helical" evidence="8">
    <location>
        <begin position="233"/>
        <end position="254"/>
    </location>
</feature>
<dbReference type="AlphaFoldDB" id="A0A7D3Y270"/>
<reference evidence="9 10" key="1">
    <citation type="submission" date="2020-01" db="EMBL/GenBank/DDBJ databases">
        <authorList>
            <person name="Gulvik C.A."/>
            <person name="Batra D.G."/>
        </authorList>
    </citation>
    <scope>NUCLEOTIDE SEQUENCE [LARGE SCALE GENOMIC DNA]</scope>
    <source>
        <strain evidence="9 10">W9323</strain>
    </source>
</reference>
<dbReference type="KEGG" id="kpul:GXN76_09725"/>
<sequence length="496" mass="53924">MNTALIMIFGFLTISLYLGIRARKGKEMDLEQWTVGGRGFGAIFVFLLMAGEIYTTFTFLGASGWAYGKGAPAFYILCYACLAYVMSYWLLPAIWRYAKHQKLVSQSDFFVSKYKSPYLGVLVSLVGVSALIPYLVLQFKGLGIIVSTASYGSISSATAIWIGAISVAVYVTISGIHGSAWTAALKDIMIFVVILFMGLYIPFHYYGGIQPMFEAVEAAKPGFLTLPEKGYSVSWFISTVLLVAFGFYMWPHYFGAVYSAKNEKVFRKNAMVMPLYQLVLLFIFFVGFSAILQVPGLQGADVDQSLLHLTLKTFDPWLVGVVGAAGLLTAIVPGSLILMTACTLLAKNVYHVFSDSASDQQVSKVAKFLVPVVSLVTVYFALRGGNTIVALLLMGYSLVTQLLPAMIFSLMKNNFISKYGAFAGIVAGVATVAYTTLTETTIGNLFPALPQVIQDLNIGIVALIVNILVMVVVSLVAKNEAISKKTEDATPAQETF</sequence>
<dbReference type="Pfam" id="PF00474">
    <property type="entry name" value="SSF"/>
    <property type="match status" value="1"/>
</dbReference>
<keyword evidence="3" id="KW-0813">Transport</keyword>
<feature type="transmembrane region" description="Helical" evidence="8">
    <location>
        <begin position="457"/>
        <end position="477"/>
    </location>
</feature>
<evidence type="ECO:0000256" key="3">
    <source>
        <dbReference type="ARBA" id="ARBA00022448"/>
    </source>
</evidence>
<evidence type="ECO:0000256" key="2">
    <source>
        <dbReference type="ARBA" id="ARBA00006434"/>
    </source>
</evidence>
<feature type="transmembrane region" description="Helical" evidence="8">
    <location>
        <begin position="157"/>
        <end position="176"/>
    </location>
</feature>
<protein>
    <submittedName>
        <fullName evidence="9">Sodium:solute symporter</fullName>
    </submittedName>
</protein>
<comment type="similarity">
    <text evidence="2 7">Belongs to the sodium:solute symporter (SSF) (TC 2.A.21) family.</text>
</comment>
<dbReference type="InterPro" id="IPR001734">
    <property type="entry name" value="Na/solute_symporter"/>
</dbReference>
<proteinExistence type="inferred from homology"/>
<evidence type="ECO:0000256" key="7">
    <source>
        <dbReference type="RuleBase" id="RU362091"/>
    </source>
</evidence>
<dbReference type="PANTHER" id="PTHR48086:SF8">
    <property type="entry name" value="MONOCARBOXYLIC ACID PERMEASE"/>
    <property type="match status" value="1"/>
</dbReference>
<dbReference type="InterPro" id="IPR050277">
    <property type="entry name" value="Sodium:Solute_Symporter"/>
</dbReference>
<feature type="transmembrane region" description="Helical" evidence="8">
    <location>
        <begin position="43"/>
        <end position="67"/>
    </location>
</feature>
<keyword evidence="4 8" id="KW-0812">Transmembrane</keyword>
<feature type="transmembrane region" description="Helical" evidence="8">
    <location>
        <begin position="317"/>
        <end position="345"/>
    </location>
</feature>
<evidence type="ECO:0000256" key="4">
    <source>
        <dbReference type="ARBA" id="ARBA00022692"/>
    </source>
</evidence>
<feature type="transmembrane region" description="Helical" evidence="8">
    <location>
        <begin position="365"/>
        <end position="382"/>
    </location>
</feature>
<evidence type="ECO:0000256" key="5">
    <source>
        <dbReference type="ARBA" id="ARBA00022989"/>
    </source>
</evidence>
<organism evidence="9 10">
    <name type="scientific">Kroppenstedtia pulmonis</name>
    <dbReference type="NCBI Taxonomy" id="1380685"/>
    <lineage>
        <taxon>Bacteria</taxon>
        <taxon>Bacillati</taxon>
        <taxon>Bacillota</taxon>
        <taxon>Bacilli</taxon>
        <taxon>Bacillales</taxon>
        <taxon>Thermoactinomycetaceae</taxon>
        <taxon>Kroppenstedtia</taxon>
    </lineage>
</organism>
<dbReference type="InterPro" id="IPR038377">
    <property type="entry name" value="Na/Glc_symporter_sf"/>
</dbReference>
<feature type="transmembrane region" description="Helical" evidence="8">
    <location>
        <begin position="116"/>
        <end position="137"/>
    </location>
</feature>
<dbReference type="CDD" id="cd10322">
    <property type="entry name" value="SLC5sbd"/>
    <property type="match status" value="1"/>
</dbReference>
<feature type="transmembrane region" description="Helical" evidence="8">
    <location>
        <begin position="388"/>
        <end position="407"/>
    </location>
</feature>
<dbReference type="Gene3D" id="1.20.1730.10">
    <property type="entry name" value="Sodium/glucose cotransporter"/>
    <property type="match status" value="1"/>
</dbReference>
<keyword evidence="5 8" id="KW-1133">Transmembrane helix</keyword>
<dbReference type="Proteomes" id="UP000503088">
    <property type="component" value="Chromosome"/>
</dbReference>
<comment type="subcellular location">
    <subcellularLocation>
        <location evidence="1">Membrane</location>
        <topology evidence="1">Multi-pass membrane protein</topology>
    </subcellularLocation>
</comment>
<evidence type="ECO:0000313" key="10">
    <source>
        <dbReference type="Proteomes" id="UP000503088"/>
    </source>
</evidence>
<name>A0A7D3Y270_9BACL</name>
<evidence type="ECO:0000313" key="9">
    <source>
        <dbReference type="EMBL" id="QKG84723.1"/>
    </source>
</evidence>
<dbReference type="GO" id="GO:0005886">
    <property type="term" value="C:plasma membrane"/>
    <property type="evidence" value="ECO:0007669"/>
    <property type="project" value="TreeGrafter"/>
</dbReference>